<keyword evidence="2" id="KW-1185">Reference proteome</keyword>
<name>A0A5M9HAT1_9SPHI</name>
<evidence type="ECO:0000313" key="2">
    <source>
        <dbReference type="Proteomes" id="UP000322918"/>
    </source>
</evidence>
<proteinExistence type="predicted"/>
<sequence>MAAPNKRPINVQKEVDAWARITIDRFQKVLKQKKIGKTGALMKSFTRQLQLKNGDVDAVLITFAMHGRFRDMGVGRGLKAYERYMNKGNQVAVKSYGAKLNYIHRGAKRWFNKPKMAEIYRLREILAKSVGDAVVTNVHDDLSTYTSYRVNL</sequence>
<dbReference type="RefSeq" id="WP_141814512.1">
    <property type="nucleotide sequence ID" value="NZ_VFPL01000001.1"/>
</dbReference>
<gene>
    <name evidence="1" type="ORF">F1649_07735</name>
</gene>
<evidence type="ECO:0000313" key="1">
    <source>
        <dbReference type="EMBL" id="KAA8483770.1"/>
    </source>
</evidence>
<reference evidence="1 2" key="1">
    <citation type="submission" date="2019-09" db="EMBL/GenBank/DDBJ databases">
        <title>Pararcticibacter amylolyticus gen. nov., sp. nov., isolated from a rottenly hemp rope, and reclassification of Pedobacter tournemirensis as Pararcticibacter tournemirensis comb. nov.</title>
        <authorList>
            <person name="Cai Y."/>
        </authorList>
    </citation>
    <scope>NUCLEOTIDE SEQUENCE [LARGE SCALE GENOMIC DNA]</scope>
    <source>
        <strain evidence="1 2">TF5-37.2-LB10</strain>
    </source>
</reference>
<protein>
    <submittedName>
        <fullName evidence="1">Uncharacterized protein</fullName>
    </submittedName>
</protein>
<accession>A0A5M9HAT1</accession>
<dbReference type="AlphaFoldDB" id="A0A5M9HAT1"/>
<dbReference type="Proteomes" id="UP000322918">
    <property type="component" value="Unassembled WGS sequence"/>
</dbReference>
<dbReference type="EMBL" id="VWNE01000010">
    <property type="protein sequence ID" value="KAA8483770.1"/>
    <property type="molecule type" value="Genomic_DNA"/>
</dbReference>
<dbReference type="OrthoDB" id="799931at2"/>
<comment type="caution">
    <text evidence="1">The sequence shown here is derived from an EMBL/GenBank/DDBJ whole genome shotgun (WGS) entry which is preliminary data.</text>
</comment>
<organism evidence="1 2">
    <name type="scientific">Arcticibacter tournemirensis</name>
    <dbReference type="NCBI Taxonomy" id="699437"/>
    <lineage>
        <taxon>Bacteria</taxon>
        <taxon>Pseudomonadati</taxon>
        <taxon>Bacteroidota</taxon>
        <taxon>Sphingobacteriia</taxon>
        <taxon>Sphingobacteriales</taxon>
        <taxon>Sphingobacteriaceae</taxon>
        <taxon>Arcticibacter</taxon>
    </lineage>
</organism>